<keyword evidence="2" id="KW-1185">Reference proteome</keyword>
<dbReference type="EMBL" id="CP003532">
    <property type="protein sequence ID" value="AFK05812.1"/>
    <property type="molecule type" value="Genomic_DNA"/>
</dbReference>
<dbReference type="eggNOG" id="ENOG502ZJ5R">
    <property type="taxonomic scope" value="Bacteria"/>
</dbReference>
<dbReference type="Proteomes" id="UP000002881">
    <property type="component" value="Chromosome"/>
</dbReference>
<evidence type="ECO:0000313" key="2">
    <source>
        <dbReference type="Proteomes" id="UP000002881"/>
    </source>
</evidence>
<dbReference type="HOGENOM" id="CLU_1303684_0_0_0"/>
<dbReference type="AlphaFoldDB" id="I2F1K9"/>
<dbReference type="GeneID" id="87105931"/>
<evidence type="ECO:0008006" key="3">
    <source>
        <dbReference type="Google" id="ProtNLM"/>
    </source>
</evidence>
<dbReference type="InterPro" id="IPR043519">
    <property type="entry name" value="NT_sf"/>
</dbReference>
<name>I2F1K9_9BACT</name>
<proteinExistence type="predicted"/>
<sequence>MLLAVGSTSRGTDTHWSDLEMLMITKEEVPKKTFLKGLVPVTTNSITEKILCGILEEPGVEWPFYAGLVKNLVVLEGDASKPEQYYDLARSVPEEKFRRALKENLSELVFESCGRIFSCIARKRYEDVYCAVIETLLEMKTVLCLLKCTHVNHDYFEGLQESFKFRKLPERYPVLATRLWRSRSPFDIANYSRDLFRNYLSLLREERLLQK</sequence>
<protein>
    <recommendedName>
        <fullName evidence="3">Nucleotidyltransferase family protein</fullName>
    </recommendedName>
</protein>
<dbReference type="STRING" id="660470.Theba_0061"/>
<organism evidence="1 2">
    <name type="scientific">Mesotoga prima MesG1.Ag.4.2</name>
    <dbReference type="NCBI Taxonomy" id="660470"/>
    <lineage>
        <taxon>Bacteria</taxon>
        <taxon>Thermotogati</taxon>
        <taxon>Thermotogota</taxon>
        <taxon>Thermotogae</taxon>
        <taxon>Kosmotogales</taxon>
        <taxon>Kosmotogaceae</taxon>
        <taxon>Mesotoga</taxon>
    </lineage>
</organism>
<dbReference type="RefSeq" id="WP_014729986.1">
    <property type="nucleotide sequence ID" value="NC_017934.1"/>
</dbReference>
<reference evidence="1 2" key="1">
    <citation type="journal article" date="2012" name="Genome Biol. Evol.">
        <title>Genome Sequence of the Mesophilic Thermotogales Bacterium Mesotoga prima MesG1.Ag.4.2 Reveals the Largest Thermotogales Genome To Date.</title>
        <authorList>
            <person name="Zhaxybayeva O."/>
            <person name="Swithers K.S."/>
            <person name="Foght J."/>
            <person name="Green A.G."/>
            <person name="Bruce D."/>
            <person name="Detter C."/>
            <person name="Han S."/>
            <person name="Teshima H."/>
            <person name="Han J."/>
            <person name="Woyke T."/>
            <person name="Pitluck S."/>
            <person name="Nolan M."/>
            <person name="Ivanova N."/>
            <person name="Pati A."/>
            <person name="Land M.L."/>
            <person name="Dlutek M."/>
            <person name="Doolittle W.F."/>
            <person name="Noll K.M."/>
            <person name="Nesbo C.L."/>
        </authorList>
    </citation>
    <scope>NUCLEOTIDE SEQUENCE [LARGE SCALE GENOMIC DNA]</scope>
    <source>
        <strain evidence="2">mesG1.Ag.4.2</strain>
    </source>
</reference>
<dbReference type="Gene3D" id="3.30.460.10">
    <property type="entry name" value="Beta Polymerase, domain 2"/>
    <property type="match status" value="1"/>
</dbReference>
<evidence type="ECO:0000313" key="1">
    <source>
        <dbReference type="EMBL" id="AFK05812.1"/>
    </source>
</evidence>
<accession>I2F1K9</accession>
<dbReference type="KEGG" id="mpg:Theba_0061"/>
<gene>
    <name evidence="1" type="ORF">Theba_0061</name>
</gene>